<dbReference type="GO" id="GO:0000976">
    <property type="term" value="F:transcription cis-regulatory region binding"/>
    <property type="evidence" value="ECO:0007669"/>
    <property type="project" value="InterPro"/>
</dbReference>
<dbReference type="OrthoDB" id="4940293at2759"/>
<feature type="compositionally biased region" description="Low complexity" evidence="4">
    <location>
        <begin position="180"/>
        <end position="226"/>
    </location>
</feature>
<dbReference type="EMBL" id="CP051141">
    <property type="protein sequence ID" value="QIW99215.1"/>
    <property type="molecule type" value="Genomic_DNA"/>
</dbReference>
<keyword evidence="3" id="KW-0539">Nucleus</keyword>
<sequence>MDYNYFPDTQPQPYHQLFSYDTELGVLPQDVTGATAFSTLDTLGQAALLPSALEGTFDEPQTYDNALLRGSISQPTTDGVNLFHHGSIDSGIGLDLDTDMLQGRRGSSEEKEMATPAQSRRKAQNRAAQRAFRERKERHVRDLEAKLNHLTTATTTLKSDNERLKILLQKVQNENEVLRASAATSPAAQPLPSPLLSKQSSNSSSEQLLRSHSSSSTNLSSRRSPAQTQLLTASATWDFLQSHPKYVSGGVDIGKVCEQLKKLARTNGSGPMFDQEEVRRVIEEVDGNGADELL</sequence>
<dbReference type="PROSITE" id="PS50217">
    <property type="entry name" value="BZIP"/>
    <property type="match status" value="1"/>
</dbReference>
<dbReference type="Gene3D" id="1.20.5.170">
    <property type="match status" value="1"/>
</dbReference>
<dbReference type="InterPro" id="IPR004827">
    <property type="entry name" value="bZIP"/>
</dbReference>
<comment type="subcellular location">
    <subcellularLocation>
        <location evidence="2">Cytoplasm</location>
    </subcellularLocation>
    <subcellularLocation>
        <location evidence="1">Nucleus</location>
    </subcellularLocation>
</comment>
<dbReference type="InterPro" id="IPR023167">
    <property type="entry name" value="Yap1_redox_dom_sf"/>
</dbReference>
<protein>
    <recommendedName>
        <fullName evidence="5">BZIP domain-containing protein</fullName>
    </recommendedName>
</protein>
<dbReference type="GO" id="GO:0033554">
    <property type="term" value="P:cellular response to stress"/>
    <property type="evidence" value="ECO:0007669"/>
    <property type="project" value="UniProtKB-ARBA"/>
</dbReference>
<dbReference type="GO" id="GO:0005737">
    <property type="term" value="C:cytoplasm"/>
    <property type="evidence" value="ECO:0007669"/>
    <property type="project" value="UniProtKB-SubCell"/>
</dbReference>
<dbReference type="Pfam" id="PF00170">
    <property type="entry name" value="bZIP_1"/>
    <property type="match status" value="1"/>
</dbReference>
<feature type="region of interest" description="Disordered" evidence="4">
    <location>
        <begin position="104"/>
        <end position="140"/>
    </location>
</feature>
<evidence type="ECO:0000256" key="1">
    <source>
        <dbReference type="ARBA" id="ARBA00004123"/>
    </source>
</evidence>
<dbReference type="Pfam" id="PF08601">
    <property type="entry name" value="PAP1"/>
    <property type="match status" value="1"/>
</dbReference>
<organism evidence="6 7">
    <name type="scientific">Peltaster fructicola</name>
    <dbReference type="NCBI Taxonomy" id="286661"/>
    <lineage>
        <taxon>Eukaryota</taxon>
        <taxon>Fungi</taxon>
        <taxon>Dikarya</taxon>
        <taxon>Ascomycota</taxon>
        <taxon>Pezizomycotina</taxon>
        <taxon>Dothideomycetes</taxon>
        <taxon>Dothideomycetes incertae sedis</taxon>
        <taxon>Peltaster</taxon>
    </lineage>
</organism>
<evidence type="ECO:0000256" key="2">
    <source>
        <dbReference type="ARBA" id="ARBA00004496"/>
    </source>
</evidence>
<dbReference type="Proteomes" id="UP000503462">
    <property type="component" value="Chromosome 3"/>
</dbReference>
<proteinExistence type="predicted"/>
<keyword evidence="7" id="KW-1185">Reference proteome</keyword>
<name>A0A6H0XX11_9PEZI</name>
<dbReference type="Gene3D" id="1.10.238.100">
    <property type="entry name" value="YAP1 redox domain. Chain B"/>
    <property type="match status" value="1"/>
</dbReference>
<dbReference type="PANTHER" id="PTHR40621">
    <property type="entry name" value="TRANSCRIPTION FACTOR KAPC-RELATED"/>
    <property type="match status" value="1"/>
</dbReference>
<evidence type="ECO:0000313" key="7">
    <source>
        <dbReference type="Proteomes" id="UP000503462"/>
    </source>
</evidence>
<dbReference type="SUPFAM" id="SSF57959">
    <property type="entry name" value="Leucine zipper domain"/>
    <property type="match status" value="1"/>
</dbReference>
<feature type="domain" description="BZIP" evidence="5">
    <location>
        <begin position="115"/>
        <end position="178"/>
    </location>
</feature>
<dbReference type="PROSITE" id="PS00036">
    <property type="entry name" value="BZIP_BASIC"/>
    <property type="match status" value="1"/>
</dbReference>
<dbReference type="InterPro" id="IPR050936">
    <property type="entry name" value="AP-1-like"/>
</dbReference>
<feature type="compositionally biased region" description="Basic and acidic residues" evidence="4">
    <location>
        <begin position="131"/>
        <end position="140"/>
    </location>
</feature>
<dbReference type="SMART" id="SM00338">
    <property type="entry name" value="BRLZ"/>
    <property type="match status" value="1"/>
</dbReference>
<dbReference type="GO" id="GO:0001228">
    <property type="term" value="F:DNA-binding transcription activator activity, RNA polymerase II-specific"/>
    <property type="evidence" value="ECO:0007669"/>
    <property type="project" value="TreeGrafter"/>
</dbReference>
<evidence type="ECO:0000256" key="3">
    <source>
        <dbReference type="ARBA" id="ARBA00023242"/>
    </source>
</evidence>
<dbReference type="InterPro" id="IPR013910">
    <property type="entry name" value="TF_PAP1"/>
</dbReference>
<evidence type="ECO:0000259" key="5">
    <source>
        <dbReference type="PROSITE" id="PS50217"/>
    </source>
</evidence>
<feature type="region of interest" description="Disordered" evidence="4">
    <location>
        <begin position="180"/>
        <end position="227"/>
    </location>
</feature>
<evidence type="ECO:0000256" key="4">
    <source>
        <dbReference type="SAM" id="MobiDB-lite"/>
    </source>
</evidence>
<evidence type="ECO:0000313" key="6">
    <source>
        <dbReference type="EMBL" id="QIW99215.1"/>
    </source>
</evidence>
<dbReference type="CDD" id="cd14688">
    <property type="entry name" value="bZIP_YAP"/>
    <property type="match status" value="1"/>
</dbReference>
<reference evidence="6 7" key="1">
    <citation type="journal article" date="2016" name="Sci. Rep.">
        <title>Peltaster fructicola genome reveals evolution from an invasive phytopathogen to an ectophytic parasite.</title>
        <authorList>
            <person name="Xu C."/>
            <person name="Chen H."/>
            <person name="Gleason M.L."/>
            <person name="Xu J.R."/>
            <person name="Liu H."/>
            <person name="Zhang R."/>
            <person name="Sun G."/>
        </authorList>
    </citation>
    <scope>NUCLEOTIDE SEQUENCE [LARGE SCALE GENOMIC DNA]</scope>
    <source>
        <strain evidence="6 7">LNHT1506</strain>
    </source>
</reference>
<dbReference type="InterPro" id="IPR046347">
    <property type="entry name" value="bZIP_sf"/>
</dbReference>
<dbReference type="SUPFAM" id="SSF111430">
    <property type="entry name" value="YAP1 redox domain"/>
    <property type="match status" value="1"/>
</dbReference>
<gene>
    <name evidence="6" type="ORF">AMS68_004733</name>
</gene>
<dbReference type="PANTHER" id="PTHR40621:SF8">
    <property type="entry name" value="AP-1-LIKE TRANSCRIPTION FACTOR YAP3"/>
    <property type="match status" value="1"/>
</dbReference>
<accession>A0A6H0XX11</accession>
<dbReference type="AlphaFoldDB" id="A0A6H0XX11"/>
<dbReference type="GO" id="GO:0090575">
    <property type="term" value="C:RNA polymerase II transcription regulator complex"/>
    <property type="evidence" value="ECO:0007669"/>
    <property type="project" value="TreeGrafter"/>
</dbReference>